<keyword evidence="3" id="KW-1185">Reference proteome</keyword>
<protein>
    <submittedName>
        <fullName evidence="2">Uncharacterized protein</fullName>
    </submittedName>
</protein>
<keyword evidence="1" id="KW-1133">Transmembrane helix</keyword>
<evidence type="ECO:0000313" key="2">
    <source>
        <dbReference type="EnsemblMetazoa" id="GBRI039601-PA"/>
    </source>
</evidence>
<proteinExistence type="predicted"/>
<name>A0A1A9X0F1_9MUSC</name>
<evidence type="ECO:0000256" key="1">
    <source>
        <dbReference type="SAM" id="Phobius"/>
    </source>
</evidence>
<feature type="transmembrane region" description="Helical" evidence="1">
    <location>
        <begin position="12"/>
        <end position="37"/>
    </location>
</feature>
<evidence type="ECO:0000313" key="3">
    <source>
        <dbReference type="Proteomes" id="UP000091820"/>
    </source>
</evidence>
<keyword evidence="1" id="KW-0472">Membrane</keyword>
<keyword evidence="1" id="KW-0812">Transmembrane</keyword>
<organism evidence="2 3">
    <name type="scientific">Glossina brevipalpis</name>
    <dbReference type="NCBI Taxonomy" id="37001"/>
    <lineage>
        <taxon>Eukaryota</taxon>
        <taxon>Metazoa</taxon>
        <taxon>Ecdysozoa</taxon>
        <taxon>Arthropoda</taxon>
        <taxon>Hexapoda</taxon>
        <taxon>Insecta</taxon>
        <taxon>Pterygota</taxon>
        <taxon>Neoptera</taxon>
        <taxon>Endopterygota</taxon>
        <taxon>Diptera</taxon>
        <taxon>Brachycera</taxon>
        <taxon>Muscomorpha</taxon>
        <taxon>Hippoboscoidea</taxon>
        <taxon>Glossinidae</taxon>
        <taxon>Glossina</taxon>
    </lineage>
</organism>
<dbReference type="AlphaFoldDB" id="A0A1A9X0F1"/>
<accession>A0A1A9X0F1</accession>
<dbReference type="VEuPathDB" id="VectorBase:GBRI039601"/>
<reference evidence="2" key="2">
    <citation type="submission" date="2020-05" db="UniProtKB">
        <authorList>
            <consortium name="EnsemblMetazoa"/>
        </authorList>
    </citation>
    <scope>IDENTIFICATION</scope>
    <source>
        <strain evidence="2">IAEA</strain>
    </source>
</reference>
<dbReference type="Proteomes" id="UP000091820">
    <property type="component" value="Unassembled WGS sequence"/>
</dbReference>
<dbReference type="EnsemblMetazoa" id="GBRI039601-RA">
    <property type="protein sequence ID" value="GBRI039601-PA"/>
    <property type="gene ID" value="GBRI039601"/>
</dbReference>
<sequence length="215" mass="23141">MYMECKNKPRHGLILLSCVLGFDFAICRWVLVLLFAFDDDAVCLCQPPPEALYVLVSGVGNSRGAQTLLNYPFPLAATGRLDEGTSWYTLVVFSMGCKSWPVDVRPKAGFAVREWDAGPGKSPFKEKSCRSFQTGSVRGRGGKAKIEGRTAADKTAAVAAPTAVFKKPVAVPLDRSVDAADVVKKMKPNRFHGLIMDVDNVASSTAGQLLGVAND</sequence>
<reference evidence="3" key="1">
    <citation type="submission" date="2014-03" db="EMBL/GenBank/DDBJ databases">
        <authorList>
            <person name="Aksoy S."/>
            <person name="Warren W."/>
            <person name="Wilson R.K."/>
        </authorList>
    </citation>
    <scope>NUCLEOTIDE SEQUENCE [LARGE SCALE GENOMIC DNA]</scope>
    <source>
        <strain evidence="3">IAEA</strain>
    </source>
</reference>